<dbReference type="AlphaFoldDB" id="A0AA38BSY9"/>
<dbReference type="EMBL" id="JAHRHJ020003813">
    <property type="protein sequence ID" value="KAH9289665.1"/>
    <property type="molecule type" value="Genomic_DNA"/>
</dbReference>
<sequence>MNELDLKVIATYGKCAAMDSREVPIVGCVKGLVVQLVAYPGKNLKLDVVIVDYAAKR</sequence>
<feature type="non-terminal residue" evidence="1">
    <location>
        <position position="57"/>
    </location>
</feature>
<evidence type="ECO:0000313" key="1">
    <source>
        <dbReference type="EMBL" id="KAH9289665.1"/>
    </source>
</evidence>
<gene>
    <name evidence="1" type="ORF">KI387_033782</name>
</gene>
<comment type="caution">
    <text evidence="1">The sequence shown here is derived from an EMBL/GenBank/DDBJ whole genome shotgun (WGS) entry which is preliminary data.</text>
</comment>
<organism evidence="1 2">
    <name type="scientific">Taxus chinensis</name>
    <name type="common">Chinese yew</name>
    <name type="synonym">Taxus wallichiana var. chinensis</name>
    <dbReference type="NCBI Taxonomy" id="29808"/>
    <lineage>
        <taxon>Eukaryota</taxon>
        <taxon>Viridiplantae</taxon>
        <taxon>Streptophyta</taxon>
        <taxon>Embryophyta</taxon>
        <taxon>Tracheophyta</taxon>
        <taxon>Spermatophyta</taxon>
        <taxon>Pinopsida</taxon>
        <taxon>Pinidae</taxon>
        <taxon>Conifers II</taxon>
        <taxon>Cupressales</taxon>
        <taxon>Taxaceae</taxon>
        <taxon>Taxus</taxon>
    </lineage>
</organism>
<accession>A0AA38BSY9</accession>
<feature type="non-terminal residue" evidence="1">
    <location>
        <position position="1"/>
    </location>
</feature>
<reference evidence="1 2" key="1">
    <citation type="journal article" date="2021" name="Nat. Plants">
        <title>The Taxus genome provides insights into paclitaxel biosynthesis.</title>
        <authorList>
            <person name="Xiong X."/>
            <person name="Gou J."/>
            <person name="Liao Q."/>
            <person name="Li Y."/>
            <person name="Zhou Q."/>
            <person name="Bi G."/>
            <person name="Li C."/>
            <person name="Du R."/>
            <person name="Wang X."/>
            <person name="Sun T."/>
            <person name="Guo L."/>
            <person name="Liang H."/>
            <person name="Lu P."/>
            <person name="Wu Y."/>
            <person name="Zhang Z."/>
            <person name="Ro D.K."/>
            <person name="Shang Y."/>
            <person name="Huang S."/>
            <person name="Yan J."/>
        </authorList>
    </citation>
    <scope>NUCLEOTIDE SEQUENCE [LARGE SCALE GENOMIC DNA]</scope>
    <source>
        <strain evidence="1">Ta-2019</strain>
    </source>
</reference>
<proteinExistence type="predicted"/>
<name>A0AA38BSY9_TAXCH</name>
<keyword evidence="2" id="KW-1185">Reference proteome</keyword>
<dbReference type="Proteomes" id="UP000824469">
    <property type="component" value="Unassembled WGS sequence"/>
</dbReference>
<protein>
    <submittedName>
        <fullName evidence="1">Uncharacterized protein</fullName>
    </submittedName>
</protein>
<evidence type="ECO:0000313" key="2">
    <source>
        <dbReference type="Proteomes" id="UP000824469"/>
    </source>
</evidence>